<evidence type="ECO:0000313" key="1">
    <source>
        <dbReference type="EMBL" id="AEW98826.1"/>
    </source>
</evidence>
<organism evidence="1 2">
    <name type="scientific">Streptantibioticus cattleyicolor (strain ATCC 35852 / DSM 46488 / JCM 4925 / NBRC 14057 / NRRL 8057)</name>
    <name type="common">Streptomyces cattleya</name>
    <dbReference type="NCBI Taxonomy" id="1003195"/>
    <lineage>
        <taxon>Bacteria</taxon>
        <taxon>Bacillati</taxon>
        <taxon>Actinomycetota</taxon>
        <taxon>Actinomycetes</taxon>
        <taxon>Kitasatosporales</taxon>
        <taxon>Streptomycetaceae</taxon>
        <taxon>Streptantibioticus</taxon>
    </lineage>
</organism>
<evidence type="ECO:0000313" key="2">
    <source>
        <dbReference type="Proteomes" id="UP000007842"/>
    </source>
</evidence>
<accession>F8JMN6</accession>
<gene>
    <name evidence="1" type="ordered locus">SCATT_p06330</name>
</gene>
<reference evidence="2" key="1">
    <citation type="submission" date="2011-12" db="EMBL/GenBank/DDBJ databases">
        <title>Complete genome sequence of Streptomyces cattleya strain DSM 46488.</title>
        <authorList>
            <person name="Ou H.-Y."/>
            <person name="Li P."/>
            <person name="Zhao C."/>
            <person name="O'Hagan D."/>
            <person name="Deng Z."/>
        </authorList>
    </citation>
    <scope>NUCLEOTIDE SEQUENCE [LARGE SCALE GENOMIC DNA]</scope>
    <source>
        <strain evidence="2">ATCC 35852 / DSM 46488 / JCM 4925 / NBRC 14057 / NRRL 8057</strain>
        <plasmid evidence="2">Plasmid pSCATT</plasmid>
    </source>
</reference>
<dbReference type="EMBL" id="CP003229">
    <property type="protein sequence ID" value="AEW98826.1"/>
    <property type="molecule type" value="Genomic_DNA"/>
</dbReference>
<proteinExistence type="predicted"/>
<name>F8JMN6_STREN</name>
<dbReference type="HOGENOM" id="CLU_209887_1_0_11"/>
<dbReference type="Proteomes" id="UP000007842">
    <property type="component" value="Plasmid pSCATT"/>
</dbReference>
<dbReference type="KEGG" id="scy:SCATT_p06330"/>
<accession>G8XH80</accession>
<dbReference type="AlphaFoldDB" id="F8JMN6"/>
<geneLocation type="plasmid" evidence="1 2">
    <name>pSCATT</name>
</geneLocation>
<dbReference type="KEGG" id="sct:SCAT_p1102"/>
<keyword evidence="1" id="KW-0614">Plasmid</keyword>
<keyword evidence="2" id="KW-1185">Reference proteome</keyword>
<dbReference type="RefSeq" id="WP_014151551.1">
    <property type="nucleotide sequence ID" value="NC_016113.1"/>
</dbReference>
<dbReference type="PATRIC" id="fig|1003195.11.peg.1059"/>
<protein>
    <submittedName>
        <fullName evidence="1">Uncharacterized protein</fullName>
    </submittedName>
</protein>
<sequence length="53" mass="5994">MSGTERSDAPIYARLVQERGDVPAEVRRTAEQTLRELGRAMDFRTGRGPLGYR</sequence>